<keyword evidence="5" id="KW-0539">Nucleus</keyword>
<dbReference type="Pfam" id="PF10198">
    <property type="entry name" value="Ada3"/>
    <property type="match status" value="1"/>
</dbReference>
<feature type="compositionally biased region" description="Low complexity" evidence="6">
    <location>
        <begin position="55"/>
        <end position="89"/>
    </location>
</feature>
<dbReference type="GO" id="GO:0006357">
    <property type="term" value="P:regulation of transcription by RNA polymerase II"/>
    <property type="evidence" value="ECO:0007669"/>
    <property type="project" value="TreeGrafter"/>
</dbReference>
<dbReference type="PANTHER" id="PTHR13556:SF2">
    <property type="entry name" value="TRANSCRIPTIONAL ADAPTER 3"/>
    <property type="match status" value="1"/>
</dbReference>
<dbReference type="PANTHER" id="PTHR13556">
    <property type="entry name" value="TRANSCRIPTIONAL ADAPTER 3-RELATED"/>
    <property type="match status" value="1"/>
</dbReference>
<sequence length="606" mass="64548">MSTNLKNLKMGHFASGGGSGGGFGISAGKLIAPHHNTNGCMGGNAGGSGSGGGASTTNAATTSTSSSSNNASSSASGSGNKSASSHGSTDATEVFAMPSGTVIPIIRSRDVPKQLPTLAAALQRGADEHLAAEDLDAVQLELELMLSNVALRARVLKSEYDSLDKDEKRQDRRKLDRVPPGSPPTNGLLNGLLGINNAAGSSSGAGGGGGGVGSPATAAKRKMREEPTGVRKKHSSMTILKQQQQQGGGGSLAKQLAKNSPLAVHTDDSSMDYVSLPNSNSQQQQQLPQQQHQLPQQQQQQQLPKLALPKNDMPNKFWLSVEPYCMPLTNEDLRLIDDLLEQYRGPLVPPVPSLGPHYSTVWAQEDMKALQPGGARQKSQNVSAMLKKADSMLEESITGPLTQRLVSALMDESLPSEAAAVGEHSSNSSSNNENTHSQSQSSSTQSNGVGSKATVAAAAAASGNFRSLSMLKHGVGIEQRLRKELIESGLIEANELAKHEDVDEVLLEIKRVTAEISAVAQFNSDELKRLRSAASDEIKRIELKRKLDTIDQEILECYKRMLQYRAKRKGHTAEERQEIMRLTSEQRALAEQLERMQLMGAGNCKL</sequence>
<comment type="subcellular location">
    <subcellularLocation>
        <location evidence="1">Nucleus</location>
    </subcellularLocation>
</comment>
<evidence type="ECO:0000256" key="5">
    <source>
        <dbReference type="ARBA" id="ARBA00023242"/>
    </source>
</evidence>
<dbReference type="InterPro" id="IPR019340">
    <property type="entry name" value="Histone_AcTrfase_su3"/>
</dbReference>
<dbReference type="AlphaFoldDB" id="B4JJ95"/>
<dbReference type="HOGENOM" id="CLU_038515_0_0_1"/>
<dbReference type="OMA" id="KMGHFGG"/>
<evidence type="ECO:0000313" key="7">
    <source>
        <dbReference type="EMBL" id="EDV99647.1"/>
    </source>
</evidence>
<dbReference type="KEGG" id="dgr:6565100"/>
<name>B4JJ95_DROGR</name>
<gene>
    <name evidence="7" type="primary">Dgri\GH12450</name>
    <name evidence="7" type="ORF">Dgri_GH12450</name>
</gene>
<dbReference type="OrthoDB" id="1232at2759"/>
<dbReference type="FunCoup" id="B4JJ95">
    <property type="interactions" value="1839"/>
</dbReference>
<feature type="compositionally biased region" description="Low complexity" evidence="6">
    <location>
        <begin position="423"/>
        <end position="447"/>
    </location>
</feature>
<dbReference type="SMR" id="B4JJ95"/>
<dbReference type="PhylomeDB" id="B4JJ95"/>
<evidence type="ECO:0000256" key="2">
    <source>
        <dbReference type="ARBA" id="ARBA00005330"/>
    </source>
</evidence>
<dbReference type="GO" id="GO:0003682">
    <property type="term" value="F:chromatin binding"/>
    <property type="evidence" value="ECO:0007669"/>
    <property type="project" value="EnsemblMetazoa"/>
</dbReference>
<accession>B4JJ95</accession>
<feature type="compositionally biased region" description="Basic and acidic residues" evidence="6">
    <location>
        <begin position="163"/>
        <end position="177"/>
    </location>
</feature>
<dbReference type="eggNOG" id="KOG4191">
    <property type="taxonomic scope" value="Eukaryota"/>
</dbReference>
<evidence type="ECO:0000256" key="1">
    <source>
        <dbReference type="ARBA" id="ARBA00004123"/>
    </source>
</evidence>
<dbReference type="GO" id="GO:0003713">
    <property type="term" value="F:transcription coactivator activity"/>
    <property type="evidence" value="ECO:0007669"/>
    <property type="project" value="TreeGrafter"/>
</dbReference>
<dbReference type="GO" id="GO:0000791">
    <property type="term" value="C:euchromatin"/>
    <property type="evidence" value="ECO:0007669"/>
    <property type="project" value="EnsemblMetazoa"/>
</dbReference>
<proteinExistence type="inferred from homology"/>
<dbReference type="GO" id="GO:0000124">
    <property type="term" value="C:SAGA complex"/>
    <property type="evidence" value="ECO:0007669"/>
    <property type="project" value="EnsemblMetazoa"/>
</dbReference>
<protein>
    <submittedName>
        <fullName evidence="7">GH12450</fullName>
    </submittedName>
</protein>
<dbReference type="GO" id="GO:0005703">
    <property type="term" value="C:polytene chromosome puff"/>
    <property type="evidence" value="ECO:0007669"/>
    <property type="project" value="EnsemblMetazoa"/>
</dbReference>
<feature type="region of interest" description="Disordered" evidence="6">
    <location>
        <begin position="163"/>
        <end position="303"/>
    </location>
</feature>
<keyword evidence="8" id="KW-1185">Reference proteome</keyword>
<feature type="compositionally biased region" description="Gly residues" evidence="6">
    <location>
        <begin position="203"/>
        <end position="213"/>
    </location>
</feature>
<reference evidence="7 8" key="1">
    <citation type="journal article" date="2007" name="Nature">
        <title>Evolution of genes and genomes on the Drosophila phylogeny.</title>
        <authorList>
            <consortium name="Drosophila 12 Genomes Consortium"/>
            <person name="Clark A.G."/>
            <person name="Eisen M.B."/>
            <person name="Smith D.R."/>
            <person name="Bergman C.M."/>
            <person name="Oliver B."/>
            <person name="Markow T.A."/>
            <person name="Kaufman T.C."/>
            <person name="Kellis M."/>
            <person name="Gelbart W."/>
            <person name="Iyer V.N."/>
            <person name="Pollard D.A."/>
            <person name="Sackton T.B."/>
            <person name="Larracuente A.M."/>
            <person name="Singh N.D."/>
            <person name="Abad J.P."/>
            <person name="Abt D.N."/>
            <person name="Adryan B."/>
            <person name="Aguade M."/>
            <person name="Akashi H."/>
            <person name="Anderson W.W."/>
            <person name="Aquadro C.F."/>
            <person name="Ardell D.H."/>
            <person name="Arguello R."/>
            <person name="Artieri C.G."/>
            <person name="Barbash D.A."/>
            <person name="Barker D."/>
            <person name="Barsanti P."/>
            <person name="Batterham P."/>
            <person name="Batzoglou S."/>
            <person name="Begun D."/>
            <person name="Bhutkar A."/>
            <person name="Blanco E."/>
            <person name="Bosak S.A."/>
            <person name="Bradley R.K."/>
            <person name="Brand A.D."/>
            <person name="Brent M.R."/>
            <person name="Brooks A.N."/>
            <person name="Brown R.H."/>
            <person name="Butlin R.K."/>
            <person name="Caggese C."/>
            <person name="Calvi B.R."/>
            <person name="Bernardo de Carvalho A."/>
            <person name="Caspi A."/>
            <person name="Castrezana S."/>
            <person name="Celniker S.E."/>
            <person name="Chang J.L."/>
            <person name="Chapple C."/>
            <person name="Chatterji S."/>
            <person name="Chinwalla A."/>
            <person name="Civetta A."/>
            <person name="Clifton S.W."/>
            <person name="Comeron J.M."/>
            <person name="Costello J.C."/>
            <person name="Coyne J.A."/>
            <person name="Daub J."/>
            <person name="David R.G."/>
            <person name="Delcher A.L."/>
            <person name="Delehaunty K."/>
            <person name="Do C.B."/>
            <person name="Ebling H."/>
            <person name="Edwards K."/>
            <person name="Eickbush T."/>
            <person name="Evans J.D."/>
            <person name="Filipski A."/>
            <person name="Findeiss S."/>
            <person name="Freyhult E."/>
            <person name="Fulton L."/>
            <person name="Fulton R."/>
            <person name="Garcia A.C."/>
            <person name="Gardiner A."/>
            <person name="Garfield D.A."/>
            <person name="Garvin B.E."/>
            <person name="Gibson G."/>
            <person name="Gilbert D."/>
            <person name="Gnerre S."/>
            <person name="Godfrey J."/>
            <person name="Good R."/>
            <person name="Gotea V."/>
            <person name="Gravely B."/>
            <person name="Greenberg A.J."/>
            <person name="Griffiths-Jones S."/>
            <person name="Gross S."/>
            <person name="Guigo R."/>
            <person name="Gustafson E.A."/>
            <person name="Haerty W."/>
            <person name="Hahn M.W."/>
            <person name="Halligan D.L."/>
            <person name="Halpern A.L."/>
            <person name="Halter G.M."/>
            <person name="Han M.V."/>
            <person name="Heger A."/>
            <person name="Hillier L."/>
            <person name="Hinrichs A.S."/>
            <person name="Holmes I."/>
            <person name="Hoskins R.A."/>
            <person name="Hubisz M.J."/>
            <person name="Hultmark D."/>
            <person name="Huntley M.A."/>
            <person name="Jaffe D.B."/>
            <person name="Jagadeeshan S."/>
            <person name="Jeck W.R."/>
            <person name="Johnson J."/>
            <person name="Jones C.D."/>
            <person name="Jordan W.C."/>
            <person name="Karpen G.H."/>
            <person name="Kataoka E."/>
            <person name="Keightley P.D."/>
            <person name="Kheradpour P."/>
            <person name="Kirkness E.F."/>
            <person name="Koerich L.B."/>
            <person name="Kristiansen K."/>
            <person name="Kudrna D."/>
            <person name="Kulathinal R.J."/>
            <person name="Kumar S."/>
            <person name="Kwok R."/>
            <person name="Lander E."/>
            <person name="Langley C.H."/>
            <person name="Lapoint R."/>
            <person name="Lazzaro B.P."/>
            <person name="Lee S.J."/>
            <person name="Levesque L."/>
            <person name="Li R."/>
            <person name="Lin C.F."/>
            <person name="Lin M.F."/>
            <person name="Lindblad-Toh K."/>
            <person name="Llopart A."/>
            <person name="Long M."/>
            <person name="Low L."/>
            <person name="Lozovsky E."/>
            <person name="Lu J."/>
            <person name="Luo M."/>
            <person name="Machado C.A."/>
            <person name="Makalowski W."/>
            <person name="Marzo M."/>
            <person name="Matsuda M."/>
            <person name="Matzkin L."/>
            <person name="McAllister B."/>
            <person name="McBride C.S."/>
            <person name="McKernan B."/>
            <person name="McKernan K."/>
            <person name="Mendez-Lago M."/>
            <person name="Minx P."/>
            <person name="Mollenhauer M.U."/>
            <person name="Montooth K."/>
            <person name="Mount S.M."/>
            <person name="Mu X."/>
            <person name="Myers E."/>
            <person name="Negre B."/>
            <person name="Newfeld S."/>
            <person name="Nielsen R."/>
            <person name="Noor M.A."/>
            <person name="O'Grady P."/>
            <person name="Pachter L."/>
            <person name="Papaceit M."/>
            <person name="Parisi M.J."/>
            <person name="Parisi M."/>
            <person name="Parts L."/>
            <person name="Pedersen J.S."/>
            <person name="Pesole G."/>
            <person name="Phillippy A.M."/>
            <person name="Ponting C.P."/>
            <person name="Pop M."/>
            <person name="Porcelli D."/>
            <person name="Powell J.R."/>
            <person name="Prohaska S."/>
            <person name="Pruitt K."/>
            <person name="Puig M."/>
            <person name="Quesneville H."/>
            <person name="Ram K.R."/>
            <person name="Rand D."/>
            <person name="Rasmussen M.D."/>
            <person name="Reed L.K."/>
            <person name="Reenan R."/>
            <person name="Reily A."/>
            <person name="Remington K.A."/>
            <person name="Rieger T.T."/>
            <person name="Ritchie M.G."/>
            <person name="Robin C."/>
            <person name="Rogers Y.H."/>
            <person name="Rohde C."/>
            <person name="Rozas J."/>
            <person name="Rubenfield M.J."/>
            <person name="Ruiz A."/>
            <person name="Russo S."/>
            <person name="Salzberg S.L."/>
            <person name="Sanchez-Gracia A."/>
            <person name="Saranga D.J."/>
            <person name="Sato H."/>
            <person name="Schaeffer S.W."/>
            <person name="Schatz M.C."/>
            <person name="Schlenke T."/>
            <person name="Schwartz R."/>
            <person name="Segarra C."/>
            <person name="Singh R.S."/>
            <person name="Sirot L."/>
            <person name="Sirota M."/>
            <person name="Sisneros N.B."/>
            <person name="Smith C.D."/>
            <person name="Smith T.F."/>
            <person name="Spieth J."/>
            <person name="Stage D.E."/>
            <person name="Stark A."/>
            <person name="Stephan W."/>
            <person name="Strausberg R.L."/>
            <person name="Strempel S."/>
            <person name="Sturgill D."/>
            <person name="Sutton G."/>
            <person name="Sutton G.G."/>
            <person name="Tao W."/>
            <person name="Teichmann S."/>
            <person name="Tobari Y.N."/>
            <person name="Tomimura Y."/>
            <person name="Tsolas J.M."/>
            <person name="Valente V.L."/>
            <person name="Venter E."/>
            <person name="Venter J.C."/>
            <person name="Vicario S."/>
            <person name="Vieira F.G."/>
            <person name="Vilella A.J."/>
            <person name="Villasante A."/>
            <person name="Walenz B."/>
            <person name="Wang J."/>
            <person name="Wasserman M."/>
            <person name="Watts T."/>
            <person name="Wilson D."/>
            <person name="Wilson R.K."/>
            <person name="Wing R.A."/>
            <person name="Wolfner M.F."/>
            <person name="Wong A."/>
            <person name="Wong G.K."/>
            <person name="Wu C.I."/>
            <person name="Wu G."/>
            <person name="Yamamoto D."/>
            <person name="Yang H.P."/>
            <person name="Yang S.P."/>
            <person name="Yorke J.A."/>
            <person name="Yoshida K."/>
            <person name="Zdobnov E."/>
            <person name="Zhang P."/>
            <person name="Zhang Y."/>
            <person name="Zimin A.V."/>
            <person name="Baldwin J."/>
            <person name="Abdouelleil A."/>
            <person name="Abdulkadir J."/>
            <person name="Abebe A."/>
            <person name="Abera B."/>
            <person name="Abreu J."/>
            <person name="Acer S.C."/>
            <person name="Aftuck L."/>
            <person name="Alexander A."/>
            <person name="An P."/>
            <person name="Anderson E."/>
            <person name="Anderson S."/>
            <person name="Arachi H."/>
            <person name="Azer M."/>
            <person name="Bachantsang P."/>
            <person name="Barry A."/>
            <person name="Bayul T."/>
            <person name="Berlin A."/>
            <person name="Bessette D."/>
            <person name="Bloom T."/>
            <person name="Blye J."/>
            <person name="Boguslavskiy L."/>
            <person name="Bonnet C."/>
            <person name="Boukhgalter B."/>
            <person name="Bourzgui I."/>
            <person name="Brown A."/>
            <person name="Cahill P."/>
            <person name="Channer S."/>
            <person name="Cheshatsang Y."/>
            <person name="Chuda L."/>
            <person name="Citroen M."/>
            <person name="Collymore A."/>
            <person name="Cooke P."/>
            <person name="Costello M."/>
            <person name="D'Aco K."/>
            <person name="Daza R."/>
            <person name="De Haan G."/>
            <person name="DeGray S."/>
            <person name="DeMaso C."/>
            <person name="Dhargay N."/>
            <person name="Dooley K."/>
            <person name="Dooley E."/>
            <person name="Doricent M."/>
            <person name="Dorje P."/>
            <person name="Dorjee K."/>
            <person name="Dupes A."/>
            <person name="Elong R."/>
            <person name="Falk J."/>
            <person name="Farina A."/>
            <person name="Faro S."/>
            <person name="Ferguson D."/>
            <person name="Fisher S."/>
            <person name="Foley C.D."/>
            <person name="Franke A."/>
            <person name="Friedrich D."/>
            <person name="Gadbois L."/>
            <person name="Gearin G."/>
            <person name="Gearin C.R."/>
            <person name="Giannoukos G."/>
            <person name="Goode T."/>
            <person name="Graham J."/>
            <person name="Grandbois E."/>
            <person name="Grewal S."/>
            <person name="Gyaltsen K."/>
            <person name="Hafez N."/>
            <person name="Hagos B."/>
            <person name="Hall J."/>
            <person name="Henson C."/>
            <person name="Hollinger A."/>
            <person name="Honan T."/>
            <person name="Huard M.D."/>
            <person name="Hughes L."/>
            <person name="Hurhula B."/>
            <person name="Husby M.E."/>
            <person name="Kamat A."/>
            <person name="Kanga B."/>
            <person name="Kashin S."/>
            <person name="Khazanovich D."/>
            <person name="Kisner P."/>
            <person name="Lance K."/>
            <person name="Lara M."/>
            <person name="Lee W."/>
            <person name="Lennon N."/>
            <person name="Letendre F."/>
            <person name="LeVine R."/>
            <person name="Lipovsky A."/>
            <person name="Liu X."/>
            <person name="Liu J."/>
            <person name="Liu S."/>
            <person name="Lokyitsang T."/>
            <person name="Lokyitsang Y."/>
            <person name="Lubonja R."/>
            <person name="Lui A."/>
            <person name="MacDonald P."/>
            <person name="Magnisalis V."/>
            <person name="Maru K."/>
            <person name="Matthews C."/>
            <person name="McCusker W."/>
            <person name="McDonough S."/>
            <person name="Mehta T."/>
            <person name="Meldrim J."/>
            <person name="Meneus L."/>
            <person name="Mihai O."/>
            <person name="Mihalev A."/>
            <person name="Mihova T."/>
            <person name="Mittelman R."/>
            <person name="Mlenga V."/>
            <person name="Montmayeur A."/>
            <person name="Mulrain L."/>
            <person name="Navidi A."/>
            <person name="Naylor J."/>
            <person name="Negash T."/>
            <person name="Nguyen T."/>
            <person name="Nguyen N."/>
            <person name="Nicol R."/>
            <person name="Norbu C."/>
            <person name="Norbu N."/>
            <person name="Novod N."/>
            <person name="O'Neill B."/>
            <person name="Osman S."/>
            <person name="Markiewicz E."/>
            <person name="Oyono O.L."/>
            <person name="Patti C."/>
            <person name="Phunkhang P."/>
            <person name="Pierre F."/>
            <person name="Priest M."/>
            <person name="Raghuraman S."/>
            <person name="Rege F."/>
            <person name="Reyes R."/>
            <person name="Rise C."/>
            <person name="Rogov P."/>
            <person name="Ross K."/>
            <person name="Ryan E."/>
            <person name="Settipalli S."/>
            <person name="Shea T."/>
            <person name="Sherpa N."/>
            <person name="Shi L."/>
            <person name="Shih D."/>
            <person name="Sparrow T."/>
            <person name="Spaulding J."/>
            <person name="Stalker J."/>
            <person name="Stange-Thomann N."/>
            <person name="Stavropoulos S."/>
            <person name="Stone C."/>
            <person name="Strader C."/>
            <person name="Tesfaye S."/>
            <person name="Thomson T."/>
            <person name="Thoulutsang Y."/>
            <person name="Thoulutsang D."/>
            <person name="Topham K."/>
            <person name="Topping I."/>
            <person name="Tsamla T."/>
            <person name="Vassiliev H."/>
            <person name="Vo A."/>
            <person name="Wangchuk T."/>
            <person name="Wangdi T."/>
            <person name="Weiand M."/>
            <person name="Wilkinson J."/>
            <person name="Wilson A."/>
            <person name="Yadav S."/>
            <person name="Young G."/>
            <person name="Yu Q."/>
            <person name="Zembek L."/>
            <person name="Zhong D."/>
            <person name="Zimmer A."/>
            <person name="Zwirko Z."/>
            <person name="Jaffe D.B."/>
            <person name="Alvarez P."/>
            <person name="Brockman W."/>
            <person name="Butler J."/>
            <person name="Chin C."/>
            <person name="Gnerre S."/>
            <person name="Grabherr M."/>
            <person name="Kleber M."/>
            <person name="Mauceli E."/>
            <person name="MacCallum I."/>
        </authorList>
    </citation>
    <scope>NUCLEOTIDE SEQUENCE [LARGE SCALE GENOMIC DNA]</scope>
    <source>
        <strain evidence="8">Tucson 15287-2541.00</strain>
    </source>
</reference>
<comment type="similarity">
    <text evidence="2">Belongs to the NGG1 family.</text>
</comment>
<dbReference type="InParanoid" id="B4JJ95"/>
<evidence type="ECO:0000256" key="4">
    <source>
        <dbReference type="ARBA" id="ARBA00023163"/>
    </source>
</evidence>
<feature type="region of interest" description="Disordered" evidence="6">
    <location>
        <begin position="47"/>
        <end position="91"/>
    </location>
</feature>
<evidence type="ECO:0000256" key="3">
    <source>
        <dbReference type="ARBA" id="ARBA00023015"/>
    </source>
</evidence>
<organism evidence="8">
    <name type="scientific">Drosophila grimshawi</name>
    <name type="common">Hawaiian fruit fly</name>
    <name type="synonym">Idiomyia grimshawi</name>
    <dbReference type="NCBI Taxonomy" id="7222"/>
    <lineage>
        <taxon>Eukaryota</taxon>
        <taxon>Metazoa</taxon>
        <taxon>Ecdysozoa</taxon>
        <taxon>Arthropoda</taxon>
        <taxon>Hexapoda</taxon>
        <taxon>Insecta</taxon>
        <taxon>Pterygota</taxon>
        <taxon>Neoptera</taxon>
        <taxon>Endopterygota</taxon>
        <taxon>Diptera</taxon>
        <taxon>Brachycera</taxon>
        <taxon>Muscomorpha</taxon>
        <taxon>Ephydroidea</taxon>
        <taxon>Drosophilidae</taxon>
        <taxon>Drosophila</taxon>
        <taxon>Hawaiian Drosophila</taxon>
    </lineage>
</organism>
<keyword evidence="4" id="KW-0804">Transcription</keyword>
<dbReference type="GO" id="GO:0140672">
    <property type="term" value="C:ATAC complex"/>
    <property type="evidence" value="ECO:0007669"/>
    <property type="project" value="EnsemblMetazoa"/>
</dbReference>
<evidence type="ECO:0000256" key="6">
    <source>
        <dbReference type="SAM" id="MobiDB-lite"/>
    </source>
</evidence>
<keyword evidence="3" id="KW-0805">Transcription regulation</keyword>
<dbReference type="GO" id="GO:0070775">
    <property type="term" value="C:H3 histone acetyltransferase complex"/>
    <property type="evidence" value="ECO:0007669"/>
    <property type="project" value="EnsemblMetazoa"/>
</dbReference>
<evidence type="ECO:0000313" key="8">
    <source>
        <dbReference type="Proteomes" id="UP000001070"/>
    </source>
</evidence>
<feature type="compositionally biased region" description="Low complexity" evidence="6">
    <location>
        <begin position="184"/>
        <end position="202"/>
    </location>
</feature>
<dbReference type="STRING" id="7222.B4JJ95"/>
<dbReference type="GO" id="GO:0005634">
    <property type="term" value="C:nucleus"/>
    <property type="evidence" value="ECO:0007669"/>
    <property type="project" value="UniProtKB-SubCell"/>
</dbReference>
<feature type="region of interest" description="Disordered" evidence="6">
    <location>
        <begin position="416"/>
        <end position="450"/>
    </location>
</feature>
<feature type="compositionally biased region" description="Low complexity" evidence="6">
    <location>
        <begin position="282"/>
        <end position="303"/>
    </location>
</feature>
<dbReference type="EMBL" id="CH916370">
    <property type="protein sequence ID" value="EDV99647.1"/>
    <property type="molecule type" value="Genomic_DNA"/>
</dbReference>
<dbReference type="GO" id="GO:0045815">
    <property type="term" value="P:transcription initiation-coupled chromatin remodeling"/>
    <property type="evidence" value="ECO:0007669"/>
    <property type="project" value="EnsemblMetazoa"/>
</dbReference>
<dbReference type="Proteomes" id="UP000001070">
    <property type="component" value="Unassembled WGS sequence"/>
</dbReference>